<feature type="domain" description="FBD" evidence="2">
    <location>
        <begin position="219"/>
        <end position="251"/>
    </location>
</feature>
<name>A0A061FXR1_THECC</name>
<dbReference type="SUPFAM" id="SSF81383">
    <property type="entry name" value="F-box domain"/>
    <property type="match status" value="1"/>
</dbReference>
<dbReference type="Proteomes" id="UP000026915">
    <property type="component" value="Chromosome 3"/>
</dbReference>
<evidence type="ECO:0000259" key="2">
    <source>
        <dbReference type="Pfam" id="PF08387"/>
    </source>
</evidence>
<dbReference type="InParanoid" id="A0A061FXR1"/>
<reference evidence="3 4" key="1">
    <citation type="journal article" date="2013" name="Genome Biol.">
        <title>The genome sequence of the most widely cultivated cacao type and its use to identify candidate genes regulating pod color.</title>
        <authorList>
            <person name="Motamayor J.C."/>
            <person name="Mockaitis K."/>
            <person name="Schmutz J."/>
            <person name="Haiminen N."/>
            <person name="Iii D.L."/>
            <person name="Cornejo O."/>
            <person name="Findley S.D."/>
            <person name="Zheng P."/>
            <person name="Utro F."/>
            <person name="Royaert S."/>
            <person name="Saski C."/>
            <person name="Jenkins J."/>
            <person name="Podicheti R."/>
            <person name="Zhao M."/>
            <person name="Scheffler B.E."/>
            <person name="Stack J.C."/>
            <person name="Feltus F.A."/>
            <person name="Mustiga G.M."/>
            <person name="Amores F."/>
            <person name="Phillips W."/>
            <person name="Marelli J.P."/>
            <person name="May G.D."/>
            <person name="Shapiro H."/>
            <person name="Ma J."/>
            <person name="Bustamante C.D."/>
            <person name="Schnell R.J."/>
            <person name="Main D."/>
            <person name="Gilbert D."/>
            <person name="Parida L."/>
            <person name="Kuhn D.N."/>
        </authorList>
    </citation>
    <scope>NUCLEOTIDE SEQUENCE [LARGE SCALE GENOMIC DNA]</scope>
    <source>
        <strain evidence="4">cv. Matina 1-6</strain>
    </source>
</reference>
<dbReference type="InterPro" id="IPR053772">
    <property type="entry name" value="At1g61320/At1g61330-like"/>
</dbReference>
<accession>A0A061FXR1</accession>
<dbReference type="EMBL" id="CM001881">
    <property type="protein sequence ID" value="EOY22315.1"/>
    <property type="molecule type" value="Genomic_DNA"/>
</dbReference>
<dbReference type="InterPro" id="IPR006566">
    <property type="entry name" value="FBD"/>
</dbReference>
<evidence type="ECO:0000313" key="4">
    <source>
        <dbReference type="Proteomes" id="UP000026915"/>
    </source>
</evidence>
<feature type="domain" description="F-box" evidence="1">
    <location>
        <begin position="16"/>
        <end position="51"/>
    </location>
</feature>
<evidence type="ECO:0000313" key="3">
    <source>
        <dbReference type="EMBL" id="EOY22315.1"/>
    </source>
</evidence>
<dbReference type="PANTHER" id="PTHR34145:SF68">
    <property type="entry name" value="FBD DOMAIN-CONTAINING PROTEIN"/>
    <property type="match status" value="1"/>
</dbReference>
<keyword evidence="4" id="KW-1185">Reference proteome</keyword>
<protein>
    <submittedName>
        <fullName evidence="3">Uncharacterized protein</fullName>
    </submittedName>
</protein>
<sequence length="265" mass="30706">MLISPLMRESKSGDWISQLPNDIFIFILSSVTVKEAVATSLPSKRWRYLWAYISRLDFVLLIVCETYCISHLRFCDVAEEKFIHWVNSVVKMHQGLTLDEFRIDFPYLHGSPHLVNLKYSGPSLKLKYLSSPAIDAGLKCIEICNINIVSFKYFGRKLILQLKNLPRLVELYVSPGYRRRLSYAFAQVSCIFSQLLSWVKPKMRRQVVETVERPHQHPKVVELAGCYGRTTDVELAIYFIQNAVALKKMIINPRNQEMDSEKEIS</sequence>
<dbReference type="STRING" id="3641.A0A061FXR1"/>
<evidence type="ECO:0000259" key="1">
    <source>
        <dbReference type="Pfam" id="PF00646"/>
    </source>
</evidence>
<dbReference type="HOGENOM" id="CLU_010721_1_0_1"/>
<dbReference type="OMA" id="ESCHAHA"/>
<proteinExistence type="predicted"/>
<dbReference type="InterPro" id="IPR036047">
    <property type="entry name" value="F-box-like_dom_sf"/>
</dbReference>
<dbReference type="PANTHER" id="PTHR34145">
    <property type="entry name" value="OS02G0105600 PROTEIN"/>
    <property type="match status" value="1"/>
</dbReference>
<dbReference type="AlphaFoldDB" id="A0A061FXR1"/>
<organism evidence="3 4">
    <name type="scientific">Theobroma cacao</name>
    <name type="common">Cacao</name>
    <name type="synonym">Cocoa</name>
    <dbReference type="NCBI Taxonomy" id="3641"/>
    <lineage>
        <taxon>Eukaryota</taxon>
        <taxon>Viridiplantae</taxon>
        <taxon>Streptophyta</taxon>
        <taxon>Embryophyta</taxon>
        <taxon>Tracheophyta</taxon>
        <taxon>Spermatophyta</taxon>
        <taxon>Magnoliopsida</taxon>
        <taxon>eudicotyledons</taxon>
        <taxon>Gunneridae</taxon>
        <taxon>Pentapetalae</taxon>
        <taxon>rosids</taxon>
        <taxon>malvids</taxon>
        <taxon>Malvales</taxon>
        <taxon>Malvaceae</taxon>
        <taxon>Byttnerioideae</taxon>
        <taxon>Theobroma</taxon>
    </lineage>
</organism>
<dbReference type="Pfam" id="PF00646">
    <property type="entry name" value="F-box"/>
    <property type="match status" value="1"/>
</dbReference>
<gene>
    <name evidence="3" type="ORF">TCM_014528</name>
</gene>
<dbReference type="InterPro" id="IPR001810">
    <property type="entry name" value="F-box_dom"/>
</dbReference>
<dbReference type="Gramene" id="EOY22315">
    <property type="protein sequence ID" value="EOY22315"/>
    <property type="gene ID" value="TCM_014528"/>
</dbReference>
<dbReference type="Pfam" id="PF08387">
    <property type="entry name" value="FBD"/>
    <property type="match status" value="1"/>
</dbReference>